<evidence type="ECO:0000313" key="1">
    <source>
        <dbReference type="EMBL" id="KKT37858.1"/>
    </source>
</evidence>
<dbReference type="Proteomes" id="UP000034617">
    <property type="component" value="Unassembled WGS sequence"/>
</dbReference>
<proteinExistence type="predicted"/>
<protein>
    <recommendedName>
        <fullName evidence="3">Toxin-antitoxin system, toxin component, RelE family</fullName>
    </recommendedName>
</protein>
<evidence type="ECO:0008006" key="3">
    <source>
        <dbReference type="Google" id="ProtNLM"/>
    </source>
</evidence>
<accession>A0A0G1GUD7</accession>
<comment type="caution">
    <text evidence="1">The sequence shown here is derived from an EMBL/GenBank/DDBJ whole genome shotgun (WGS) entry which is preliminary data.</text>
</comment>
<dbReference type="Pfam" id="PF05973">
    <property type="entry name" value="Gp49"/>
    <property type="match status" value="1"/>
</dbReference>
<sequence length="112" mass="13205">MTKVVYYLTPKNENPVKDFLESLSKKQKSKAFRIFTLFSTYGLSSVIPHVKKLSGTPFWEIRILGSDNIRIMYGTVKHDQILVLHGFIKKQQKTPEREMRLASLRYKQWLDK</sequence>
<name>A0A0G1GUD7_9BACT</name>
<evidence type="ECO:0000313" key="2">
    <source>
        <dbReference type="Proteomes" id="UP000034617"/>
    </source>
</evidence>
<reference evidence="1 2" key="1">
    <citation type="journal article" date="2015" name="Nature">
        <title>rRNA introns, odd ribosomes, and small enigmatic genomes across a large radiation of phyla.</title>
        <authorList>
            <person name="Brown C.T."/>
            <person name="Hug L.A."/>
            <person name="Thomas B.C."/>
            <person name="Sharon I."/>
            <person name="Castelle C.J."/>
            <person name="Singh A."/>
            <person name="Wilkins M.J."/>
            <person name="Williams K.H."/>
            <person name="Banfield J.F."/>
        </authorList>
    </citation>
    <scope>NUCLEOTIDE SEQUENCE [LARGE SCALE GENOMIC DNA]</scope>
</reference>
<dbReference type="EMBL" id="LCHM01000017">
    <property type="protein sequence ID" value="KKT37858.1"/>
    <property type="molecule type" value="Genomic_DNA"/>
</dbReference>
<dbReference type="InterPro" id="IPR009241">
    <property type="entry name" value="HigB-like"/>
</dbReference>
<organism evidence="1 2">
    <name type="scientific">Candidatus Gottesmanbacteria bacterium GW2011_GWB1_44_11c</name>
    <dbReference type="NCBI Taxonomy" id="1618447"/>
    <lineage>
        <taxon>Bacteria</taxon>
        <taxon>Candidatus Gottesmaniibacteriota</taxon>
    </lineage>
</organism>
<gene>
    <name evidence="1" type="ORF">UW22_C0017G0011</name>
</gene>
<dbReference type="AlphaFoldDB" id="A0A0G1GUD7"/>